<dbReference type="EMBL" id="JAEHOE010000008">
    <property type="protein sequence ID" value="KAG2499035.1"/>
    <property type="molecule type" value="Genomic_DNA"/>
</dbReference>
<accession>A0A835Y9W5</accession>
<dbReference type="AlphaFoldDB" id="A0A835Y9W5"/>
<evidence type="ECO:0000256" key="1">
    <source>
        <dbReference type="SAM" id="MobiDB-lite"/>
    </source>
</evidence>
<dbReference type="Proteomes" id="UP000612055">
    <property type="component" value="Unassembled WGS sequence"/>
</dbReference>
<evidence type="ECO:0000313" key="3">
    <source>
        <dbReference type="Proteomes" id="UP000612055"/>
    </source>
</evidence>
<protein>
    <submittedName>
        <fullName evidence="2">Uncharacterized protein</fullName>
    </submittedName>
</protein>
<reference evidence="2" key="1">
    <citation type="journal article" date="2020" name="bioRxiv">
        <title>Comparative genomics of Chlamydomonas.</title>
        <authorList>
            <person name="Craig R.J."/>
            <person name="Hasan A.R."/>
            <person name="Ness R.W."/>
            <person name="Keightley P.D."/>
        </authorList>
    </citation>
    <scope>NUCLEOTIDE SEQUENCE</scope>
    <source>
        <strain evidence="2">CCAP 11/70</strain>
    </source>
</reference>
<evidence type="ECO:0000313" key="2">
    <source>
        <dbReference type="EMBL" id="KAG2499035.1"/>
    </source>
</evidence>
<keyword evidence="3" id="KW-1185">Reference proteome</keyword>
<name>A0A835Y9W5_9CHLO</name>
<gene>
    <name evidence="2" type="ORF">HYH03_003220</name>
</gene>
<comment type="caution">
    <text evidence="2">The sequence shown here is derived from an EMBL/GenBank/DDBJ whole genome shotgun (WGS) entry which is preliminary data.</text>
</comment>
<proteinExistence type="predicted"/>
<organism evidence="2 3">
    <name type="scientific">Edaphochlamys debaryana</name>
    <dbReference type="NCBI Taxonomy" id="47281"/>
    <lineage>
        <taxon>Eukaryota</taxon>
        <taxon>Viridiplantae</taxon>
        <taxon>Chlorophyta</taxon>
        <taxon>core chlorophytes</taxon>
        <taxon>Chlorophyceae</taxon>
        <taxon>CS clade</taxon>
        <taxon>Chlamydomonadales</taxon>
        <taxon>Chlamydomonadales incertae sedis</taxon>
        <taxon>Edaphochlamys</taxon>
    </lineage>
</organism>
<sequence>MSATARSQAEPERAGPGLADVLRVLSVDAATNLLPGIEVLSEKLTRLVVGDAALNVIGDSTLGPEALGSISQLLKLRTLRLHGLLVGREGAAGERSGLLGLLNDPPPGLECLELWDCRAYVPPSHQEQHLEAAVQLQAGRITCLELSSISEAAVLPAVIRDVILPCKALGTWLELGTPPPVLRLRSVLVDGLASNAEASKPLQQLLQRCALLDPAHELRVGPHGTAADVTAALQALGSAWMLSLSGFPGDRFSIHVGPDAADQLPYDNADSDADADPEPASPLPDAGAVLHFAVQRLALIRATHPQVVVGRDTSRFVLLLAGHAAERLAGMLDGGVLLPWGREALEAALCRLMQRLRHRLGVDNQALRGAQAVPAASVVLLECGESDGVLLSVEALAEAAMDEGFEAPVLVPLEAAPRARVRRWDGRRLPERGRPFASHEALRWGLQQVMEEAWNVAADRSLRERLEWALGVRRELAKLPRFVV</sequence>
<feature type="region of interest" description="Disordered" evidence="1">
    <location>
        <begin position="263"/>
        <end position="282"/>
    </location>
</feature>